<dbReference type="Proteomes" id="UP001596516">
    <property type="component" value="Unassembled WGS sequence"/>
</dbReference>
<name>A0ABW2UK86_9RHOB</name>
<dbReference type="PANTHER" id="PTHR35175">
    <property type="entry name" value="DUF1289 DOMAIN-CONTAINING PROTEIN"/>
    <property type="match status" value="1"/>
</dbReference>
<evidence type="ECO:0000313" key="2">
    <source>
        <dbReference type="Proteomes" id="UP001596516"/>
    </source>
</evidence>
<protein>
    <submittedName>
        <fullName evidence="1">DUF1289 domain-containing protein</fullName>
    </submittedName>
</protein>
<proteinExistence type="predicted"/>
<sequence length="64" mass="6982">MTRQRDQMESPCVKICVIDPAHGLCTGCLRSLDEIAAWSRLSADERRAIMAALPARAARLDGSP</sequence>
<dbReference type="RefSeq" id="WP_377400430.1">
    <property type="nucleotide sequence ID" value="NZ_JBHTFQ010000002.1"/>
</dbReference>
<dbReference type="Pfam" id="PF06945">
    <property type="entry name" value="DUF1289"/>
    <property type="match status" value="1"/>
</dbReference>
<evidence type="ECO:0000313" key="1">
    <source>
        <dbReference type="EMBL" id="MFC7703680.1"/>
    </source>
</evidence>
<accession>A0ABW2UK86</accession>
<dbReference type="EMBL" id="JBHTFQ010000002">
    <property type="protein sequence ID" value="MFC7703680.1"/>
    <property type="molecule type" value="Genomic_DNA"/>
</dbReference>
<gene>
    <name evidence="1" type="ORF">ACFQXB_05685</name>
</gene>
<organism evidence="1 2">
    <name type="scientific">Plastorhodobacter daqingensis</name>
    <dbReference type="NCBI Taxonomy" id="1387281"/>
    <lineage>
        <taxon>Bacteria</taxon>
        <taxon>Pseudomonadati</taxon>
        <taxon>Pseudomonadota</taxon>
        <taxon>Alphaproteobacteria</taxon>
        <taxon>Rhodobacterales</taxon>
        <taxon>Paracoccaceae</taxon>
        <taxon>Plastorhodobacter</taxon>
    </lineage>
</organism>
<comment type="caution">
    <text evidence="1">The sequence shown here is derived from an EMBL/GenBank/DDBJ whole genome shotgun (WGS) entry which is preliminary data.</text>
</comment>
<dbReference type="PANTHER" id="PTHR35175:SF2">
    <property type="entry name" value="DUF1289 DOMAIN-CONTAINING PROTEIN"/>
    <property type="match status" value="1"/>
</dbReference>
<reference evidence="2" key="1">
    <citation type="journal article" date="2019" name="Int. J. Syst. Evol. Microbiol.">
        <title>The Global Catalogue of Microorganisms (GCM) 10K type strain sequencing project: providing services to taxonomists for standard genome sequencing and annotation.</title>
        <authorList>
            <consortium name="The Broad Institute Genomics Platform"/>
            <consortium name="The Broad Institute Genome Sequencing Center for Infectious Disease"/>
            <person name="Wu L."/>
            <person name="Ma J."/>
        </authorList>
    </citation>
    <scope>NUCLEOTIDE SEQUENCE [LARGE SCALE GENOMIC DNA]</scope>
    <source>
        <strain evidence="2">CGMCC 1.12750</strain>
    </source>
</reference>
<keyword evidence="2" id="KW-1185">Reference proteome</keyword>
<dbReference type="InterPro" id="IPR010710">
    <property type="entry name" value="DUF1289"/>
</dbReference>